<evidence type="ECO:0000313" key="2">
    <source>
        <dbReference type="EMBL" id="PVY61791.1"/>
    </source>
</evidence>
<name>A0A2U1CLC4_9BURK</name>
<dbReference type="STRING" id="1231391.GCA_000308195_00335"/>
<proteinExistence type="predicted"/>
<feature type="compositionally biased region" description="Basic and acidic residues" evidence="1">
    <location>
        <begin position="70"/>
        <end position="85"/>
    </location>
</feature>
<dbReference type="EMBL" id="QEKO01000003">
    <property type="protein sequence ID" value="PVY61791.1"/>
    <property type="molecule type" value="Genomic_DNA"/>
</dbReference>
<evidence type="ECO:0000313" key="3">
    <source>
        <dbReference type="Proteomes" id="UP000246145"/>
    </source>
</evidence>
<dbReference type="AlphaFoldDB" id="A0A2U1CLC4"/>
<accession>A0A2U1CLC4</accession>
<feature type="region of interest" description="Disordered" evidence="1">
    <location>
        <begin position="1"/>
        <end position="85"/>
    </location>
</feature>
<organism evidence="2 3">
    <name type="scientific">Pusillimonas noertemannii</name>
    <dbReference type="NCBI Taxonomy" id="305977"/>
    <lineage>
        <taxon>Bacteria</taxon>
        <taxon>Pseudomonadati</taxon>
        <taxon>Pseudomonadota</taxon>
        <taxon>Betaproteobacteria</taxon>
        <taxon>Burkholderiales</taxon>
        <taxon>Alcaligenaceae</taxon>
        <taxon>Pusillimonas</taxon>
    </lineage>
</organism>
<comment type="caution">
    <text evidence="2">The sequence shown here is derived from an EMBL/GenBank/DDBJ whole genome shotgun (WGS) entry which is preliminary data.</text>
</comment>
<keyword evidence="3" id="KW-1185">Reference proteome</keyword>
<gene>
    <name evidence="2" type="ORF">C7440_2524</name>
</gene>
<sequence>MRNEDGKRQGTVQPRHAPQRGDVPPDSWLRGRQRPEHSDPEYAVPVQGDGMQGQPAGPDAGEGSKKRRDGLRETPPKAGRPGKDT</sequence>
<reference evidence="2 3" key="1">
    <citation type="submission" date="2018-04" db="EMBL/GenBank/DDBJ databases">
        <title>Genomic Encyclopedia of Type Strains, Phase IV (KMG-IV): sequencing the most valuable type-strain genomes for metagenomic binning, comparative biology and taxonomic classification.</title>
        <authorList>
            <person name="Goeker M."/>
        </authorList>
    </citation>
    <scope>NUCLEOTIDE SEQUENCE [LARGE SCALE GENOMIC DNA]</scope>
    <source>
        <strain evidence="2 3">DSM 10065</strain>
    </source>
</reference>
<dbReference type="Proteomes" id="UP000246145">
    <property type="component" value="Unassembled WGS sequence"/>
</dbReference>
<evidence type="ECO:0000256" key="1">
    <source>
        <dbReference type="SAM" id="MobiDB-lite"/>
    </source>
</evidence>
<protein>
    <submittedName>
        <fullName evidence="2">Uncharacterized protein</fullName>
    </submittedName>
</protein>